<dbReference type="NCBIfam" id="TIGR02469">
    <property type="entry name" value="CbiT"/>
    <property type="match status" value="1"/>
</dbReference>
<dbReference type="Gene3D" id="3.40.1010.10">
    <property type="entry name" value="Cobalt-precorrin-4 Transmethylase, Domain 1"/>
    <property type="match status" value="1"/>
</dbReference>
<organism evidence="7 8">
    <name type="scientific">Roseibium aggregatum</name>
    <dbReference type="NCBI Taxonomy" id="187304"/>
    <lineage>
        <taxon>Bacteria</taxon>
        <taxon>Pseudomonadati</taxon>
        <taxon>Pseudomonadota</taxon>
        <taxon>Alphaproteobacteria</taxon>
        <taxon>Hyphomicrobiales</taxon>
        <taxon>Stappiaceae</taxon>
        <taxon>Roseibium</taxon>
    </lineage>
</organism>
<keyword evidence="8" id="KW-1185">Reference proteome</keyword>
<dbReference type="PANTHER" id="PTHR43182:SF1">
    <property type="entry name" value="COBALT-PRECORRIN-7 C(5)-METHYLTRANSFERASE"/>
    <property type="match status" value="1"/>
</dbReference>
<dbReference type="STRING" id="187304.B0E33_04360"/>
<dbReference type="Pfam" id="PF00590">
    <property type="entry name" value="TP_methylase"/>
    <property type="match status" value="1"/>
</dbReference>
<dbReference type="CDD" id="cd02440">
    <property type="entry name" value="AdoMet_MTases"/>
    <property type="match status" value="1"/>
</dbReference>
<dbReference type="InterPro" id="IPR050714">
    <property type="entry name" value="Cobalamin_biosynth_MTase"/>
</dbReference>
<evidence type="ECO:0000259" key="6">
    <source>
        <dbReference type="Pfam" id="PF00590"/>
    </source>
</evidence>
<dbReference type="UniPathway" id="UPA00148"/>
<proteinExistence type="predicted"/>
<evidence type="ECO:0000256" key="4">
    <source>
        <dbReference type="ARBA" id="ARBA00022679"/>
    </source>
</evidence>
<sequence length="404" mass="42836">MTSSTDKRPWLTLVGLGEDGVLAPGGAEALAGADIVYGGNRHLELTGGITAEKRTWPSPFATVFEDLAALRQKRVAVLATGDPMWFGIGSTLLKHFPAHELMVLPSPSAFQLAAARMGWALQEPDCLSVHGRPVDLLRASLYPGARILCLTSNAETPRQVADLLADEGYGRSRMTVLEHLGGTRERCVAGTAEDWSAEVADFHTLALEVIADPGVRFRARIPGLADDAFRHDGKMTKQDIRAITLAELKPHPGALLWDVGAGCGSIAIEWLRAADRTRAIGLEPHVERRQMAAENAVALGVPHLELLDATAPEGLHDLPQPDAIFIGGGLTASGVIEACLAALGPGGRLVANAVTLESEAILLSAYQSHGGTLKKVSVHRASAVGGLTGWRPLMPVTQWSLTKS</sequence>
<dbReference type="EC" id="2.1.1.132" evidence="7"/>
<dbReference type="GO" id="GO:0046025">
    <property type="term" value="F:precorrin-6Y C5,15-methyltransferase (decarboxylating) activity"/>
    <property type="evidence" value="ECO:0007669"/>
    <property type="project" value="UniProtKB-EC"/>
</dbReference>
<dbReference type="SUPFAM" id="SSF53790">
    <property type="entry name" value="Tetrapyrrole methylase"/>
    <property type="match status" value="1"/>
</dbReference>
<evidence type="ECO:0000256" key="2">
    <source>
        <dbReference type="ARBA" id="ARBA00022573"/>
    </source>
</evidence>
<dbReference type="GO" id="GO:0032259">
    <property type="term" value="P:methylation"/>
    <property type="evidence" value="ECO:0007669"/>
    <property type="project" value="UniProtKB-KW"/>
</dbReference>
<comment type="pathway">
    <text evidence="1">Cofactor biosynthesis; adenosylcobalamin biosynthesis.</text>
</comment>
<dbReference type="GO" id="GO:0008276">
    <property type="term" value="F:protein methyltransferase activity"/>
    <property type="evidence" value="ECO:0007669"/>
    <property type="project" value="InterPro"/>
</dbReference>
<dbReference type="InterPro" id="IPR014008">
    <property type="entry name" value="Cbl_synth_MTase_CbiT"/>
</dbReference>
<evidence type="ECO:0000313" key="7">
    <source>
        <dbReference type="EMBL" id="CTQ45364.1"/>
    </source>
</evidence>
<dbReference type="OrthoDB" id="9787825at2"/>
<dbReference type="EMBL" id="CXST01000002">
    <property type="protein sequence ID" value="CTQ45364.1"/>
    <property type="molecule type" value="Genomic_DNA"/>
</dbReference>
<dbReference type="InterPro" id="IPR035996">
    <property type="entry name" value="4pyrrol_Methylase_sf"/>
</dbReference>
<dbReference type="Gene3D" id="3.40.50.150">
    <property type="entry name" value="Vaccinia Virus protein VP39"/>
    <property type="match status" value="1"/>
</dbReference>
<keyword evidence="5" id="KW-0949">S-adenosyl-L-methionine</keyword>
<keyword evidence="4 7" id="KW-0808">Transferase</keyword>
<dbReference type="Proteomes" id="UP000048926">
    <property type="component" value="Unassembled WGS sequence"/>
</dbReference>
<keyword evidence="2" id="KW-0169">Cobalamin biosynthesis</keyword>
<dbReference type="PANTHER" id="PTHR43182">
    <property type="entry name" value="COBALT-PRECORRIN-6B C(15)-METHYLTRANSFERASE (DECARBOXYLATING)"/>
    <property type="match status" value="1"/>
</dbReference>
<dbReference type="RefSeq" id="WP_055658389.1">
    <property type="nucleotide sequence ID" value="NZ_CXST01000002.1"/>
</dbReference>
<dbReference type="InterPro" id="IPR012818">
    <property type="entry name" value="CbiE"/>
</dbReference>
<dbReference type="InterPro" id="IPR000878">
    <property type="entry name" value="4pyrrol_Mease"/>
</dbReference>
<dbReference type="NCBIfam" id="TIGR02467">
    <property type="entry name" value="CbiE"/>
    <property type="match status" value="1"/>
</dbReference>
<accession>A0A0M6Y6P2</accession>
<dbReference type="InterPro" id="IPR006365">
    <property type="entry name" value="Cbl_synth_CobL"/>
</dbReference>
<feature type="domain" description="Tetrapyrrole methylase" evidence="6">
    <location>
        <begin position="14"/>
        <end position="194"/>
    </location>
</feature>
<dbReference type="AlphaFoldDB" id="A0A0M6Y6P2"/>
<protein>
    <submittedName>
        <fullName evidence="7">Precorrin-6Y C(5,15)-methyltransferase [decarboxylating]</fullName>
        <ecNumber evidence="7">2.1.1.132</ecNumber>
    </submittedName>
</protein>
<gene>
    <name evidence="7" type="primary">cobL</name>
    <name evidence="7" type="ORF">LAL4801_03814</name>
</gene>
<evidence type="ECO:0000256" key="1">
    <source>
        <dbReference type="ARBA" id="ARBA00004953"/>
    </source>
</evidence>
<dbReference type="SUPFAM" id="SSF53335">
    <property type="entry name" value="S-adenosyl-L-methionine-dependent methyltransferases"/>
    <property type="match status" value="1"/>
</dbReference>
<dbReference type="InterPro" id="IPR014777">
    <property type="entry name" value="4pyrrole_Mease_sub1"/>
</dbReference>
<dbReference type="InterPro" id="IPR029063">
    <property type="entry name" value="SAM-dependent_MTases_sf"/>
</dbReference>
<evidence type="ECO:0000256" key="5">
    <source>
        <dbReference type="ARBA" id="ARBA00022691"/>
    </source>
</evidence>
<evidence type="ECO:0000256" key="3">
    <source>
        <dbReference type="ARBA" id="ARBA00022603"/>
    </source>
</evidence>
<dbReference type="GO" id="GO:0009236">
    <property type="term" value="P:cobalamin biosynthetic process"/>
    <property type="evidence" value="ECO:0007669"/>
    <property type="project" value="UniProtKB-UniPathway"/>
</dbReference>
<reference evidence="8" key="1">
    <citation type="submission" date="2015-07" db="EMBL/GenBank/DDBJ databases">
        <authorList>
            <person name="Rodrigo-Torres Lidia"/>
            <person name="Arahal R.David."/>
        </authorList>
    </citation>
    <scope>NUCLEOTIDE SEQUENCE [LARGE SCALE GENOMIC DNA]</scope>
    <source>
        <strain evidence="8">CECT 4801</strain>
    </source>
</reference>
<keyword evidence="3 7" id="KW-0489">Methyltransferase</keyword>
<evidence type="ECO:0000313" key="8">
    <source>
        <dbReference type="Proteomes" id="UP000048926"/>
    </source>
</evidence>
<name>A0A0M6Y6P2_9HYPH</name>
<dbReference type="PIRSF" id="PIRSF036428">
    <property type="entry name" value="CobL"/>
    <property type="match status" value="1"/>
</dbReference>
<dbReference type="CDD" id="cd11644">
    <property type="entry name" value="Precorrin-6Y-MT"/>
    <property type="match status" value="1"/>
</dbReference>